<dbReference type="GO" id="GO:0006508">
    <property type="term" value="P:proteolysis"/>
    <property type="evidence" value="ECO:0007669"/>
    <property type="project" value="UniProtKB-KW"/>
</dbReference>
<dbReference type="Pfam" id="PF03051">
    <property type="entry name" value="Peptidase_C1_2"/>
    <property type="match status" value="1"/>
</dbReference>
<organism evidence="5 6">
    <name type="scientific">Nocardioides panacis</name>
    <dbReference type="NCBI Taxonomy" id="2849501"/>
    <lineage>
        <taxon>Bacteria</taxon>
        <taxon>Bacillati</taxon>
        <taxon>Actinomycetota</taxon>
        <taxon>Actinomycetes</taxon>
        <taxon>Propionibacteriales</taxon>
        <taxon>Nocardioidaceae</taxon>
        <taxon>Nocardioides</taxon>
    </lineage>
</organism>
<comment type="similarity">
    <text evidence="4">Belongs to the peptidase C1 family.</text>
</comment>
<keyword evidence="1 4" id="KW-0645">Protease</keyword>
<gene>
    <name evidence="5" type="ORF">KRR39_07890</name>
</gene>
<dbReference type="GO" id="GO:0005737">
    <property type="term" value="C:cytoplasm"/>
    <property type="evidence" value="ECO:0007669"/>
    <property type="project" value="TreeGrafter"/>
</dbReference>
<keyword evidence="2 4" id="KW-0378">Hydrolase</keyword>
<dbReference type="Proteomes" id="UP000683575">
    <property type="component" value="Chromosome"/>
</dbReference>
<keyword evidence="6" id="KW-1185">Reference proteome</keyword>
<dbReference type="GO" id="GO:0070005">
    <property type="term" value="F:cysteine-type aminopeptidase activity"/>
    <property type="evidence" value="ECO:0007669"/>
    <property type="project" value="InterPro"/>
</dbReference>
<evidence type="ECO:0000256" key="4">
    <source>
        <dbReference type="PIRNR" id="PIRNR005700"/>
    </source>
</evidence>
<reference evidence="5" key="1">
    <citation type="submission" date="2021-06" db="EMBL/GenBank/DDBJ databases">
        <title>Complete genome sequence of Nocardioides sp. G188.</title>
        <authorList>
            <person name="Im W.-T."/>
        </authorList>
    </citation>
    <scope>NUCLEOTIDE SEQUENCE</scope>
    <source>
        <strain evidence="5">G188</strain>
    </source>
</reference>
<protein>
    <recommendedName>
        <fullName evidence="4">Aminopeptidase</fullName>
    </recommendedName>
</protein>
<dbReference type="CDD" id="cd00585">
    <property type="entry name" value="Peptidase_C1B"/>
    <property type="match status" value="1"/>
</dbReference>
<dbReference type="EMBL" id="CP077062">
    <property type="protein sequence ID" value="QWZ09650.1"/>
    <property type="molecule type" value="Genomic_DNA"/>
</dbReference>
<dbReference type="GO" id="GO:0009636">
    <property type="term" value="P:response to toxic substance"/>
    <property type="evidence" value="ECO:0007669"/>
    <property type="project" value="TreeGrafter"/>
</dbReference>
<dbReference type="InterPro" id="IPR004134">
    <property type="entry name" value="Peptidase_C1B"/>
</dbReference>
<dbReference type="PANTHER" id="PTHR10363:SF2">
    <property type="entry name" value="BLEOMYCIN HYDROLASE"/>
    <property type="match status" value="1"/>
</dbReference>
<proteinExistence type="inferred from homology"/>
<dbReference type="PROSITE" id="PS00139">
    <property type="entry name" value="THIOL_PROTEASE_CYS"/>
    <property type="match status" value="1"/>
</dbReference>
<evidence type="ECO:0000256" key="2">
    <source>
        <dbReference type="ARBA" id="ARBA00022801"/>
    </source>
</evidence>
<sequence>MHQPAPRPHDSTLSEQQARLTDEDLARYAKEFTTSPQNRLMQNAVAQRPVTDVALDRGVVTSIDTTVSHRLTDRKVSDQKKSGRCWLFAGLNLLRTGTAARLGVKDFEFSQNHLLFWDKMEKANHFLESVLDTRDRDVDDRTVAHLLSTPSEDGGQWNMFVALVEKHGLVPLSAMPETESSSHTAPMNEVLSQVLRKAARDLRTLADGGADLERLREHKESTLEAVHRLLSIHLGTPPQEFFWQWSDDEKNFHRDGVLTPRQFAERYLTVQLEDYVCVVHDPRPSSEPGRTYTVEYLGNVVGAPPVVYLNVGIDLLRTLAMDTIVGGEPVWFGCDTGKMSHSELGVWDAALYDYDGVYATDLSMPKADRLVYHDTLMTHAMLFVGVDVLDGAPRKWRVENSWGDTRGDKGLFTMNDSWFGEYVFEIAVRRDALPADLRGALDAAPVVLPAWDPMGALAR</sequence>
<keyword evidence="3 4" id="KW-0788">Thiol protease</keyword>
<name>A0A975Y1L8_9ACTN</name>
<evidence type="ECO:0000256" key="3">
    <source>
        <dbReference type="ARBA" id="ARBA00022807"/>
    </source>
</evidence>
<evidence type="ECO:0000256" key="1">
    <source>
        <dbReference type="ARBA" id="ARBA00022670"/>
    </source>
</evidence>
<dbReference type="RefSeq" id="WP_216941496.1">
    <property type="nucleotide sequence ID" value="NZ_CP077062.1"/>
</dbReference>
<dbReference type="GO" id="GO:0043418">
    <property type="term" value="P:homocysteine catabolic process"/>
    <property type="evidence" value="ECO:0007669"/>
    <property type="project" value="TreeGrafter"/>
</dbReference>
<dbReference type="KEGG" id="nps:KRR39_07890"/>
<accession>A0A975Y1L8</accession>
<keyword evidence="4" id="KW-0031">Aminopeptidase</keyword>
<dbReference type="AlphaFoldDB" id="A0A975Y1L8"/>
<dbReference type="PIRSF" id="PIRSF005700">
    <property type="entry name" value="PepC"/>
    <property type="match status" value="1"/>
</dbReference>
<evidence type="ECO:0000313" key="5">
    <source>
        <dbReference type="EMBL" id="QWZ09650.1"/>
    </source>
</evidence>
<evidence type="ECO:0000313" key="6">
    <source>
        <dbReference type="Proteomes" id="UP000683575"/>
    </source>
</evidence>
<dbReference type="PANTHER" id="PTHR10363">
    <property type="entry name" value="BLEOMYCIN HYDROLASE"/>
    <property type="match status" value="1"/>
</dbReference>
<dbReference type="InterPro" id="IPR000169">
    <property type="entry name" value="Pept_cys_AS"/>
</dbReference>